<feature type="region of interest" description="Disordered" evidence="4">
    <location>
        <begin position="59"/>
        <end position="93"/>
    </location>
</feature>
<keyword evidence="1" id="KW-0677">Repeat</keyword>
<dbReference type="Pfam" id="PF02984">
    <property type="entry name" value="Cyclin_C"/>
    <property type="match status" value="1"/>
</dbReference>
<dbReference type="NCBIfam" id="TIGR00756">
    <property type="entry name" value="PPR"/>
    <property type="match status" value="7"/>
</dbReference>
<keyword evidence="9" id="KW-1185">Reference proteome</keyword>
<dbReference type="SUPFAM" id="SSF48452">
    <property type="entry name" value="TPR-like"/>
    <property type="match status" value="1"/>
</dbReference>
<comment type="caution">
    <text evidence="8">The sequence shown here is derived from an EMBL/GenBank/DDBJ whole genome shotgun (WGS) entry which is preliminary data.</text>
</comment>
<dbReference type="EMBL" id="JAEHOE010000195">
    <property type="protein sequence ID" value="KAG2482978.1"/>
    <property type="molecule type" value="Genomic_DNA"/>
</dbReference>
<evidence type="ECO:0000313" key="8">
    <source>
        <dbReference type="EMBL" id="KAG2482978.1"/>
    </source>
</evidence>
<dbReference type="Pfam" id="PF00134">
    <property type="entry name" value="Cyclin_N"/>
    <property type="match status" value="1"/>
</dbReference>
<dbReference type="SUPFAM" id="SSF47954">
    <property type="entry name" value="Cyclin-like"/>
    <property type="match status" value="2"/>
</dbReference>
<dbReference type="Gene3D" id="1.25.40.10">
    <property type="entry name" value="Tetratricopeptide repeat domain"/>
    <property type="match status" value="3"/>
</dbReference>
<feature type="compositionally biased region" description="Gly residues" evidence="4">
    <location>
        <begin position="72"/>
        <end position="86"/>
    </location>
</feature>
<evidence type="ECO:0000256" key="4">
    <source>
        <dbReference type="SAM" id="MobiDB-lite"/>
    </source>
</evidence>
<evidence type="ECO:0000259" key="6">
    <source>
        <dbReference type="Pfam" id="PF02984"/>
    </source>
</evidence>
<dbReference type="InterPro" id="IPR006671">
    <property type="entry name" value="Cyclin_N"/>
</dbReference>
<feature type="region of interest" description="Disordered" evidence="4">
    <location>
        <begin position="1"/>
        <end position="36"/>
    </location>
</feature>
<dbReference type="Pfam" id="PF17177">
    <property type="entry name" value="PPR_long"/>
    <property type="match status" value="1"/>
</dbReference>
<dbReference type="AlphaFoldDB" id="A0A835XHP6"/>
<evidence type="ECO:0000256" key="2">
    <source>
        <dbReference type="ARBA" id="ARBA00023127"/>
    </source>
</evidence>
<dbReference type="Pfam" id="PF01535">
    <property type="entry name" value="PPR"/>
    <property type="match status" value="1"/>
</dbReference>
<feature type="repeat" description="PPR" evidence="3">
    <location>
        <begin position="240"/>
        <end position="274"/>
    </location>
</feature>
<evidence type="ECO:0008006" key="10">
    <source>
        <dbReference type="Google" id="ProtNLM"/>
    </source>
</evidence>
<keyword evidence="2" id="KW-0195">Cyclin</keyword>
<proteinExistence type="predicted"/>
<dbReference type="InterPro" id="IPR002885">
    <property type="entry name" value="PPR_rpt"/>
</dbReference>
<evidence type="ECO:0000259" key="7">
    <source>
        <dbReference type="Pfam" id="PF17177"/>
    </source>
</evidence>
<feature type="domain" description="Cyclin N-terminal" evidence="5">
    <location>
        <begin position="657"/>
        <end position="746"/>
    </location>
</feature>
<dbReference type="InterPro" id="IPR033443">
    <property type="entry name" value="PROP1-like_PPR_dom"/>
</dbReference>
<dbReference type="Gene3D" id="1.10.472.10">
    <property type="entry name" value="Cyclin-like"/>
    <property type="match status" value="2"/>
</dbReference>
<dbReference type="PROSITE" id="PS51375">
    <property type="entry name" value="PPR"/>
    <property type="match status" value="8"/>
</dbReference>
<reference evidence="8" key="1">
    <citation type="journal article" date="2020" name="bioRxiv">
        <title>Comparative genomics of Chlamydomonas.</title>
        <authorList>
            <person name="Craig R.J."/>
            <person name="Hasan A.R."/>
            <person name="Ness R.W."/>
            <person name="Keightley P.D."/>
        </authorList>
    </citation>
    <scope>NUCLEOTIDE SEQUENCE</scope>
    <source>
        <strain evidence="8">CCAP 11/70</strain>
    </source>
</reference>
<gene>
    <name evidence="8" type="ORF">HYH03_018155</name>
</gene>
<dbReference type="Pfam" id="PF13041">
    <property type="entry name" value="PPR_2"/>
    <property type="match status" value="1"/>
</dbReference>
<feature type="repeat" description="PPR" evidence="3">
    <location>
        <begin position="203"/>
        <end position="233"/>
    </location>
</feature>
<sequence length="1049" mass="112691">MGYGRQPEGPQQQQGPHQQQRFNQAQAAAAQGAVGWGGQAIQEPSGYRVPWFGRNRSKYGGKQYGKKAGDPYQGGQGRFGGPGGAGPSSRGAGEDALSVEEMAVIIQKLGPNEPLPQVILAALQHLDSRAVALLLKDLSRLGKDRRAMELFDVLRSANERSPLRGLCDVYSYTATISLCIYSQDVDRAMELMNEMRQRNIERNVHTYTALMNVCIKCGKLSLALEIYNSMRAVVPSVVPNVVTYNTLVDVYGKLGQWERAIHVLDLMKHEGVEPVLRTYNTLIIACNMCNQPREALAVYSRLLADGFTPNSTTYNALISAYGKTTQLGKALEVYSEMLRQNMDRSVITYSSLISACEKAGQWETALRIFNEMQQDNCVPNTVTYNSLVTACAQGGQWEKATEVFEQMSAHGCTPDVVTYTALISAYERGGQWQKALHAFHKMCLQGCKPDAIVYNAIIDTLWETGIIWAQGKALQLFLTAVQQGHFRQEPLVRRPGRVEVNLHAMTAGVAMVCLYCWLLEIKRIATEKGPQALPAVLAIVTDMGKASREQGNCIVKEAVAAMMSFWDAPFRIVQDGMYASVLEASSIQVAEWVTGTAFNAQLASLYPIADSSKMTDESYALREQQVMQECQEAFAAVQHFENTHGLVLHNMSPGYVQQRPVLISRLLDLSSKLSLRDEVVHDAVLLMDRTASQAKQVPEDVLPLVGVAALIIAAKQGDSSDRVPTNAEIEQITELPSTAVAKMEWNIRGLLTDDISAISTMRCLKVYLERLGYRYLDKQDVYGMAGFAIMLAVESLYDLSLLNCRPSVVAAAILYAERRLRGAVPFWPSMLSKLTGYHDMSTPELTVAVRVAQKLSRKLVYAQMYKAQLIQLAGQGGHSPGPISLAPDMSVAAGGPAGPAGPRPSHMVVGGPGGAGGLAAVSLVPTGAGVIALPPGGVQQVLPPPHGGPGAPQWQQARFDALGPAGPGVAVPGDATAGLVGVPGAGAPGSAAVVGAGQDDEAAIQALTQAMQGLATGPVGLQAGSQAALEQWQRLSSAAGDDGGDGMGR</sequence>
<feature type="domain" description="PROP1-like PPR" evidence="7">
    <location>
        <begin position="172"/>
        <end position="319"/>
    </location>
</feature>
<organism evidence="8 9">
    <name type="scientific">Edaphochlamys debaryana</name>
    <dbReference type="NCBI Taxonomy" id="47281"/>
    <lineage>
        <taxon>Eukaryota</taxon>
        <taxon>Viridiplantae</taxon>
        <taxon>Chlorophyta</taxon>
        <taxon>core chlorophytes</taxon>
        <taxon>Chlorophyceae</taxon>
        <taxon>CS clade</taxon>
        <taxon>Chlamydomonadales</taxon>
        <taxon>Chlamydomonadales incertae sedis</taxon>
        <taxon>Edaphochlamys</taxon>
    </lineage>
</organism>
<dbReference type="PANTHER" id="PTHR47936:SF1">
    <property type="entry name" value="PENTATRICOPEPTIDE REPEAT-CONTAINING PROTEIN GUN1, CHLOROPLASTIC"/>
    <property type="match status" value="1"/>
</dbReference>
<accession>A0A835XHP6</accession>
<feature type="repeat" description="PPR" evidence="3">
    <location>
        <begin position="168"/>
        <end position="202"/>
    </location>
</feature>
<evidence type="ECO:0000256" key="1">
    <source>
        <dbReference type="ARBA" id="ARBA00022737"/>
    </source>
</evidence>
<dbReference type="PANTHER" id="PTHR47936">
    <property type="entry name" value="PPR_LONG DOMAIN-CONTAINING PROTEIN"/>
    <property type="match status" value="1"/>
</dbReference>
<dbReference type="InterPro" id="IPR004367">
    <property type="entry name" value="Cyclin_C-dom"/>
</dbReference>
<name>A0A835XHP6_9CHLO</name>
<feature type="repeat" description="PPR" evidence="3">
    <location>
        <begin position="415"/>
        <end position="449"/>
    </location>
</feature>
<dbReference type="OrthoDB" id="42736at2759"/>
<protein>
    <recommendedName>
        <fullName evidence="10">Pentatricopeptide repeat-containing protein</fullName>
    </recommendedName>
</protein>
<evidence type="ECO:0000313" key="9">
    <source>
        <dbReference type="Proteomes" id="UP000612055"/>
    </source>
</evidence>
<dbReference type="CDD" id="cd20529">
    <property type="entry name" value="CYCLIN_CCNJ-like_rpt2"/>
    <property type="match status" value="1"/>
</dbReference>
<feature type="compositionally biased region" description="Low complexity" evidence="4">
    <location>
        <begin position="1"/>
        <end position="33"/>
    </location>
</feature>
<feature type="repeat" description="PPR" evidence="3">
    <location>
        <begin position="380"/>
        <end position="414"/>
    </location>
</feature>
<feature type="repeat" description="PPR" evidence="3">
    <location>
        <begin position="310"/>
        <end position="344"/>
    </location>
</feature>
<dbReference type="Proteomes" id="UP000612055">
    <property type="component" value="Unassembled WGS sequence"/>
</dbReference>
<evidence type="ECO:0000256" key="3">
    <source>
        <dbReference type="PROSITE-ProRule" id="PRU00708"/>
    </source>
</evidence>
<feature type="repeat" description="PPR" evidence="3">
    <location>
        <begin position="275"/>
        <end position="309"/>
    </location>
</feature>
<evidence type="ECO:0000259" key="5">
    <source>
        <dbReference type="Pfam" id="PF00134"/>
    </source>
</evidence>
<feature type="domain" description="Cyclin C-terminal" evidence="6">
    <location>
        <begin position="788"/>
        <end position="839"/>
    </location>
</feature>
<dbReference type="InterPro" id="IPR011990">
    <property type="entry name" value="TPR-like_helical_dom_sf"/>
</dbReference>
<dbReference type="InterPro" id="IPR036915">
    <property type="entry name" value="Cyclin-like_sf"/>
</dbReference>
<feature type="repeat" description="PPR" evidence="3">
    <location>
        <begin position="345"/>
        <end position="379"/>
    </location>
</feature>